<dbReference type="RefSeq" id="XP_062632683.1">
    <property type="nucleotide sequence ID" value="XM_062778690.1"/>
</dbReference>
<evidence type="ECO:0000313" key="4">
    <source>
        <dbReference type="Proteomes" id="UP001302676"/>
    </source>
</evidence>
<keyword evidence="4" id="KW-1185">Reference proteome</keyword>
<dbReference type="Proteomes" id="UP001302676">
    <property type="component" value="Unassembled WGS sequence"/>
</dbReference>
<dbReference type="GeneID" id="87815303"/>
<keyword evidence="2" id="KW-0472">Membrane</keyword>
<evidence type="ECO:0000256" key="2">
    <source>
        <dbReference type="SAM" id="Phobius"/>
    </source>
</evidence>
<keyword evidence="2" id="KW-1133">Transmembrane helix</keyword>
<name>A0AAN6ZI53_9PEZI</name>
<feature type="transmembrane region" description="Helical" evidence="2">
    <location>
        <begin position="121"/>
        <end position="139"/>
    </location>
</feature>
<proteinExistence type="predicted"/>
<dbReference type="AlphaFoldDB" id="A0AAN6ZI53"/>
<protein>
    <submittedName>
        <fullName evidence="3">NADH:ubiquinone oxidoreductase 20.1kD subunit</fullName>
    </submittedName>
</protein>
<dbReference type="EMBL" id="MU853671">
    <property type="protein sequence ID" value="KAK4139312.1"/>
    <property type="molecule type" value="Genomic_DNA"/>
</dbReference>
<comment type="caution">
    <text evidence="3">The sequence shown here is derived from an EMBL/GenBank/DDBJ whole genome shotgun (WGS) entry which is preliminary data.</text>
</comment>
<organism evidence="3 4">
    <name type="scientific">Dichotomopilus funicola</name>
    <dbReference type="NCBI Taxonomy" id="1934379"/>
    <lineage>
        <taxon>Eukaryota</taxon>
        <taxon>Fungi</taxon>
        <taxon>Dikarya</taxon>
        <taxon>Ascomycota</taxon>
        <taxon>Pezizomycotina</taxon>
        <taxon>Sordariomycetes</taxon>
        <taxon>Sordariomycetidae</taxon>
        <taxon>Sordariales</taxon>
        <taxon>Chaetomiaceae</taxon>
        <taxon>Dichotomopilus</taxon>
    </lineage>
</organism>
<dbReference type="PANTHER" id="PTHR12840:SF1">
    <property type="entry name" value="NADH DEHYDROGENASE [UBIQUINONE] 1 BETA SUBCOMPLEX SUBUNIT 8, MITOCHONDRIAL"/>
    <property type="match status" value="1"/>
</dbReference>
<sequence>QMLSRRIVRASPLRTAALLPARRLPMVQHRTFLPESMTGSGKAIDEKYPDSDYPTLSEKEDPEMNGGYINPPRIKRQFRDPHADWWDKQERRNFGEPVHEDNDILGMFSPYEYTWVGTGKGLFQIGCFVAVFLSVVWVTKQIYPDRVAYPREFEDGLERELGGRGSMRARKAGDPDP</sequence>
<evidence type="ECO:0000256" key="1">
    <source>
        <dbReference type="SAM" id="MobiDB-lite"/>
    </source>
</evidence>
<dbReference type="Pfam" id="PF05821">
    <property type="entry name" value="NDUF_B8"/>
    <property type="match status" value="1"/>
</dbReference>
<reference evidence="3" key="2">
    <citation type="submission" date="2023-05" db="EMBL/GenBank/DDBJ databases">
        <authorList>
            <consortium name="Lawrence Berkeley National Laboratory"/>
            <person name="Steindorff A."/>
            <person name="Hensen N."/>
            <person name="Bonometti L."/>
            <person name="Westerberg I."/>
            <person name="Brannstrom I.O."/>
            <person name="Guillou S."/>
            <person name="Cros-Aarteil S."/>
            <person name="Calhoun S."/>
            <person name="Haridas S."/>
            <person name="Kuo A."/>
            <person name="Mondo S."/>
            <person name="Pangilinan J."/>
            <person name="Riley R."/>
            <person name="Labutti K."/>
            <person name="Andreopoulos B."/>
            <person name="Lipzen A."/>
            <person name="Chen C."/>
            <person name="Yanf M."/>
            <person name="Daum C."/>
            <person name="Ng V."/>
            <person name="Clum A."/>
            <person name="Ohm R."/>
            <person name="Martin F."/>
            <person name="Silar P."/>
            <person name="Natvig D."/>
            <person name="Lalanne C."/>
            <person name="Gautier V."/>
            <person name="Ament-Velasquez S.L."/>
            <person name="Kruys A."/>
            <person name="Hutchinson M.I."/>
            <person name="Powell A.J."/>
            <person name="Barry K."/>
            <person name="Miller A.N."/>
            <person name="Grigoriev I.V."/>
            <person name="Debuchy R."/>
            <person name="Gladieux P."/>
            <person name="Thoren M.H."/>
            <person name="Johannesson H."/>
        </authorList>
    </citation>
    <scope>NUCLEOTIDE SEQUENCE</scope>
    <source>
        <strain evidence="3">CBS 141.50</strain>
    </source>
</reference>
<accession>A0AAN6ZI53</accession>
<dbReference type="PANTHER" id="PTHR12840">
    <property type="entry name" value="NADH-UBIQUINONE OXIDOREDUCTASE ASHI SUBUNIT"/>
    <property type="match status" value="1"/>
</dbReference>
<dbReference type="InterPro" id="IPR008699">
    <property type="entry name" value="NDUFB8"/>
</dbReference>
<feature type="region of interest" description="Disordered" evidence="1">
    <location>
        <begin position="37"/>
        <end position="73"/>
    </location>
</feature>
<reference evidence="3" key="1">
    <citation type="journal article" date="2023" name="Mol. Phylogenet. Evol.">
        <title>Genome-scale phylogeny and comparative genomics of the fungal order Sordariales.</title>
        <authorList>
            <person name="Hensen N."/>
            <person name="Bonometti L."/>
            <person name="Westerberg I."/>
            <person name="Brannstrom I.O."/>
            <person name="Guillou S."/>
            <person name="Cros-Aarteil S."/>
            <person name="Calhoun S."/>
            <person name="Haridas S."/>
            <person name="Kuo A."/>
            <person name="Mondo S."/>
            <person name="Pangilinan J."/>
            <person name="Riley R."/>
            <person name="LaButti K."/>
            <person name="Andreopoulos B."/>
            <person name="Lipzen A."/>
            <person name="Chen C."/>
            <person name="Yan M."/>
            <person name="Daum C."/>
            <person name="Ng V."/>
            <person name="Clum A."/>
            <person name="Steindorff A."/>
            <person name="Ohm R.A."/>
            <person name="Martin F."/>
            <person name="Silar P."/>
            <person name="Natvig D.O."/>
            <person name="Lalanne C."/>
            <person name="Gautier V."/>
            <person name="Ament-Velasquez S.L."/>
            <person name="Kruys A."/>
            <person name="Hutchinson M.I."/>
            <person name="Powell A.J."/>
            <person name="Barry K."/>
            <person name="Miller A.N."/>
            <person name="Grigoriev I.V."/>
            <person name="Debuchy R."/>
            <person name="Gladieux P."/>
            <person name="Hiltunen Thoren M."/>
            <person name="Johannesson H."/>
        </authorList>
    </citation>
    <scope>NUCLEOTIDE SEQUENCE</scope>
    <source>
        <strain evidence="3">CBS 141.50</strain>
    </source>
</reference>
<keyword evidence="2" id="KW-0812">Transmembrane</keyword>
<dbReference type="GO" id="GO:0005739">
    <property type="term" value="C:mitochondrion"/>
    <property type="evidence" value="ECO:0007669"/>
    <property type="project" value="InterPro"/>
</dbReference>
<feature type="non-terminal residue" evidence="3">
    <location>
        <position position="1"/>
    </location>
</feature>
<gene>
    <name evidence="3" type="ORF">C8A04DRAFT_15982</name>
</gene>
<evidence type="ECO:0000313" key="3">
    <source>
        <dbReference type="EMBL" id="KAK4139312.1"/>
    </source>
</evidence>